<reference evidence="3 4" key="1">
    <citation type="journal article" date="2009" name="Environ. Microbiol.">
        <title>Genome sequence of Desulfobacterium autotrophicum HRM2, a marine sulfate reducer oxidizing organic carbon completely to carbon dioxide.</title>
        <authorList>
            <person name="Strittmatter A.W."/>
            <person name="Liesegang H."/>
            <person name="Rabus R."/>
            <person name="Decker I."/>
            <person name="Amann J."/>
            <person name="Andres S."/>
            <person name="Henne A."/>
            <person name="Fricke W.F."/>
            <person name="Martinez-Arias R."/>
            <person name="Bartels D."/>
            <person name="Goesmann A."/>
            <person name="Krause L."/>
            <person name="Puehler A."/>
            <person name="Klenk H.P."/>
            <person name="Richter M."/>
            <person name="Schuler M."/>
            <person name="Gloeckner F.O."/>
            <person name="Meyerdierks A."/>
            <person name="Gottschalk G."/>
            <person name="Amann R."/>
        </authorList>
    </citation>
    <scope>NUCLEOTIDE SEQUENCE [LARGE SCALE GENOMIC DNA]</scope>
    <source>
        <strain evidence="4">ATCC 43914 / DSM 3382 / HRM2</strain>
        <plasmid evidence="4">Plasmid pHRM2a</plasmid>
    </source>
</reference>
<feature type="coiled-coil region" evidence="1">
    <location>
        <begin position="86"/>
        <end position="141"/>
    </location>
</feature>
<name>C0QML3_DESAH</name>
<feature type="region of interest" description="Disordered" evidence="2">
    <location>
        <begin position="294"/>
        <end position="318"/>
    </location>
</feature>
<dbReference type="HOGENOM" id="CLU_873530_0_0_7"/>
<evidence type="ECO:0000313" key="4">
    <source>
        <dbReference type="Proteomes" id="UP000000442"/>
    </source>
</evidence>
<dbReference type="AlphaFoldDB" id="C0QML3"/>
<keyword evidence="3" id="KW-0614">Plasmid</keyword>
<dbReference type="eggNOG" id="ENOG5033JWS">
    <property type="taxonomic scope" value="Bacteria"/>
</dbReference>
<keyword evidence="1" id="KW-0175">Coiled coil</keyword>
<evidence type="ECO:0000256" key="1">
    <source>
        <dbReference type="SAM" id="Coils"/>
    </source>
</evidence>
<dbReference type="RefSeq" id="WP_012663302.1">
    <property type="nucleotide sequence ID" value="NC_012109.1"/>
</dbReference>
<keyword evidence="4" id="KW-1185">Reference proteome</keyword>
<dbReference type="KEGG" id="dat:HRM2_p00130"/>
<sequence length="318" mass="35796">MEKTTMSQKVDVDLAEKFKELQAAAGGTGQDFIETLIATYTQAQVDTDTSSPIYKEQIKVRQSLSQVERVVCAFLELASNDKIAVEEKSKEAVVEAQKKVVELENQIKENVEQLKTIQEEKENLKKQVIGLEEKAESLETLKSAWAEKESSWKEKESGLNTRITELDIEAKQARELSKTVVGLEKELTQKNSALALADQQTKYDQGSIEDLKKMVEEYRGEVTGLRTKLSTAQQDINTVRLECSSQVNQIEKEYASQINKIEKSAAEEKGLLSGELKNIKKQLVESQKNFAENKLREATDKSEKNKIDDQTLSLPGFD</sequence>
<dbReference type="Proteomes" id="UP000000442">
    <property type="component" value="Plasmid pHRM2a"/>
</dbReference>
<proteinExistence type="predicted"/>
<evidence type="ECO:0000256" key="2">
    <source>
        <dbReference type="SAM" id="MobiDB-lite"/>
    </source>
</evidence>
<dbReference type="EMBL" id="CP001088">
    <property type="protein sequence ID" value="ACN18007.1"/>
    <property type="molecule type" value="Genomic_DNA"/>
</dbReference>
<organism evidence="3 4">
    <name type="scientific">Desulforapulum autotrophicum (strain ATCC 43914 / DSM 3382 / VKM B-1955 / HRM2)</name>
    <name type="common">Desulfobacterium autotrophicum</name>
    <dbReference type="NCBI Taxonomy" id="177437"/>
    <lineage>
        <taxon>Bacteria</taxon>
        <taxon>Pseudomonadati</taxon>
        <taxon>Thermodesulfobacteriota</taxon>
        <taxon>Desulfobacteria</taxon>
        <taxon>Desulfobacterales</taxon>
        <taxon>Desulfobacteraceae</taxon>
        <taxon>Desulforapulum</taxon>
    </lineage>
</organism>
<gene>
    <name evidence="3" type="ORF">HRM2_p00130</name>
</gene>
<accession>C0QML3</accession>
<evidence type="ECO:0000313" key="3">
    <source>
        <dbReference type="EMBL" id="ACN18007.1"/>
    </source>
</evidence>
<dbReference type="OrthoDB" id="5432123at2"/>
<protein>
    <submittedName>
        <fullName evidence="3">Uncharacterized protein</fullName>
    </submittedName>
</protein>
<feature type="compositionally biased region" description="Basic and acidic residues" evidence="2">
    <location>
        <begin position="294"/>
        <end position="309"/>
    </location>
</feature>
<geneLocation type="plasmid" evidence="3 4">
    <name>pHRM2a</name>
</geneLocation>